<dbReference type="EMBL" id="BMIP01000005">
    <property type="protein sequence ID" value="GGD73907.1"/>
    <property type="molecule type" value="Genomic_DNA"/>
</dbReference>
<gene>
    <name evidence="1" type="ORF">GCM10010990_24410</name>
</gene>
<evidence type="ECO:0000313" key="2">
    <source>
        <dbReference type="Proteomes" id="UP000612349"/>
    </source>
</evidence>
<reference evidence="1" key="2">
    <citation type="submission" date="2020-09" db="EMBL/GenBank/DDBJ databases">
        <authorList>
            <person name="Sun Q."/>
            <person name="Zhou Y."/>
        </authorList>
    </citation>
    <scope>NUCLEOTIDE SEQUENCE</scope>
    <source>
        <strain evidence="1">CGMCC 1.15360</strain>
    </source>
</reference>
<protein>
    <submittedName>
        <fullName evidence="1">Uncharacterized protein</fullName>
    </submittedName>
</protein>
<proteinExistence type="predicted"/>
<dbReference type="OrthoDB" id="10006469at2"/>
<accession>A0A916Z322</accession>
<reference evidence="1" key="1">
    <citation type="journal article" date="2014" name="Int. J. Syst. Evol. Microbiol.">
        <title>Complete genome sequence of Corynebacterium casei LMG S-19264T (=DSM 44701T), isolated from a smear-ripened cheese.</title>
        <authorList>
            <consortium name="US DOE Joint Genome Institute (JGI-PGF)"/>
            <person name="Walter F."/>
            <person name="Albersmeier A."/>
            <person name="Kalinowski J."/>
            <person name="Ruckert C."/>
        </authorList>
    </citation>
    <scope>NUCLEOTIDE SEQUENCE</scope>
    <source>
        <strain evidence="1">CGMCC 1.15360</strain>
    </source>
</reference>
<dbReference type="RefSeq" id="WP_066777106.1">
    <property type="nucleotide sequence ID" value="NZ_BMIP01000005.1"/>
</dbReference>
<organism evidence="1 2">
    <name type="scientific">Croceicoccus mobilis</name>
    <dbReference type="NCBI Taxonomy" id="1703339"/>
    <lineage>
        <taxon>Bacteria</taxon>
        <taxon>Pseudomonadati</taxon>
        <taxon>Pseudomonadota</taxon>
        <taxon>Alphaproteobacteria</taxon>
        <taxon>Sphingomonadales</taxon>
        <taxon>Erythrobacteraceae</taxon>
        <taxon>Croceicoccus</taxon>
    </lineage>
</organism>
<dbReference type="AlphaFoldDB" id="A0A916Z322"/>
<dbReference type="Proteomes" id="UP000612349">
    <property type="component" value="Unassembled WGS sequence"/>
</dbReference>
<sequence>MPQTKFTMTQGQTDVGAVQPEAGDAEASSETISINIDATNLTKGEALVMIEKITETIHRGEWPPVVA</sequence>
<evidence type="ECO:0000313" key="1">
    <source>
        <dbReference type="EMBL" id="GGD73907.1"/>
    </source>
</evidence>
<name>A0A916Z322_9SPHN</name>
<comment type="caution">
    <text evidence="1">The sequence shown here is derived from an EMBL/GenBank/DDBJ whole genome shotgun (WGS) entry which is preliminary data.</text>
</comment>
<keyword evidence="2" id="KW-1185">Reference proteome</keyword>